<evidence type="ECO:0000256" key="3">
    <source>
        <dbReference type="ARBA" id="ARBA00022833"/>
    </source>
</evidence>
<dbReference type="GO" id="GO:0008270">
    <property type="term" value="F:zinc ion binding"/>
    <property type="evidence" value="ECO:0007669"/>
    <property type="project" value="UniProtKB-KW"/>
</dbReference>
<keyword evidence="2" id="KW-0863">Zinc-finger</keyword>
<feature type="compositionally biased region" description="Basic and acidic residues" evidence="5">
    <location>
        <begin position="102"/>
        <end position="123"/>
    </location>
</feature>
<dbReference type="Pfam" id="PF05485">
    <property type="entry name" value="THAP"/>
    <property type="match status" value="1"/>
</dbReference>
<evidence type="ECO:0000256" key="2">
    <source>
        <dbReference type="ARBA" id="ARBA00022771"/>
    </source>
</evidence>
<evidence type="ECO:0000313" key="7">
    <source>
        <dbReference type="Proteomes" id="UP000008820"/>
    </source>
</evidence>
<feature type="region of interest" description="Disordered" evidence="5">
    <location>
        <begin position="90"/>
        <end position="177"/>
    </location>
</feature>
<dbReference type="PROSITE" id="PS50950">
    <property type="entry name" value="ZF_THAP"/>
    <property type="match status" value="1"/>
</dbReference>
<accession>A0A6I8U3A9</accession>
<dbReference type="PANTHER" id="PTHR46927">
    <property type="entry name" value="AGAP005574-PA"/>
    <property type="match status" value="1"/>
</dbReference>
<evidence type="ECO:0000256" key="4">
    <source>
        <dbReference type="ARBA" id="ARBA00023125"/>
    </source>
</evidence>
<name>A0A6I8U3A9_AEDAE</name>
<dbReference type="SUPFAM" id="SSF57716">
    <property type="entry name" value="Glucocorticoid receptor-like (DNA-binding domain)"/>
    <property type="match status" value="1"/>
</dbReference>
<keyword evidence="1" id="KW-0479">Metal-binding</keyword>
<reference evidence="6 7" key="1">
    <citation type="submission" date="2017-06" db="EMBL/GenBank/DDBJ databases">
        <title>Aedes aegypti genome working group (AGWG) sequencing and assembly.</title>
        <authorList>
            <consortium name="Aedes aegypti Genome Working Group (AGWG)"/>
            <person name="Matthews B.J."/>
        </authorList>
    </citation>
    <scope>NUCLEOTIDE SEQUENCE [LARGE SCALE GENOMIC DNA]</scope>
    <source>
        <strain evidence="6 7">LVP_AGWG</strain>
    </source>
</reference>
<dbReference type="InParanoid" id="A0A6I8U3A9"/>
<dbReference type="InterPro" id="IPR052224">
    <property type="entry name" value="THAP_domain_protein"/>
</dbReference>
<reference evidence="6" key="2">
    <citation type="submission" date="2020-05" db="UniProtKB">
        <authorList>
            <consortium name="EnsemblMetazoa"/>
        </authorList>
    </citation>
    <scope>IDENTIFICATION</scope>
    <source>
        <strain evidence="6">LVP_AGWG</strain>
    </source>
</reference>
<dbReference type="InterPro" id="IPR006612">
    <property type="entry name" value="THAP_Znf"/>
</dbReference>
<evidence type="ECO:0000256" key="5">
    <source>
        <dbReference type="SAM" id="MobiDB-lite"/>
    </source>
</evidence>
<dbReference type="AlphaFoldDB" id="A0A6I8U3A9"/>
<dbReference type="OrthoDB" id="7731832at2759"/>
<sequence length="827" mass="95620">MTKVCVVCGNRASETDREIIDPLLKVTYHKIPVSENRNKKWLAFCSLTKKDNINNKFVCSEHFEKHCLERDLKSELLDGVKRMILKREAVPTIKSPKKGKRKNSEDLEQDQHKKRKEEIDKLLNGEYPKPITNPFRPKNMGPKSSKTNAKQSDKQRQSDPPDDVPEVETRSLTRREESKRLKEIEAENKSLKLKVDELEQLIVKKNEKITLAKTEMVNITIALQELKDVENKNLNIRVKELLKGHYTENQIRRIFNRTEIISWTNEEMQQAFTLRMFGTNVFDYVCNQLRYPLPDVKEMLLWVHKVYQQTGFLIPTLSILHALGSRMNPSERECVLLIGRTKIYPKYYYDSVRDQIFGKKAYLYCICVQSIFADWHQIIYLDIDLIYSTDILMALINELHEVGFNVAGISAMCDQETADLWTELDVSTEEHFISHPKTNLPIYMFCCPISTLSVILKTFVEEGLRVHEDVLVTKDIIQKLYESNQPEITQLLSTTTLDTLLNEPDSLEMEPVGDVISDNLVQALKILAEEGEESIAVSATLFELFRDWYDLMTVERKTSEHDEELLITNQEYGMNIDEQNIVLDGMYDTIETLKCSSEQATCLRQAILISLNSLKKLLNDLRQKHDCKSIPTRNLSLFNLNRTFEAFQENNPPNAQPTSKILFDLSKTIIEKDKTSLSTRIIGEALLPVNKIVYEASDVIVDPTIANISENQACSHLIQYVATALRGKYEYLGDQTFVIERKDNSYVVMPEMPTGIVEPSKLWVEQARKLETYVSDITFYRNENVLENLVNSISRRHPKMGVDIIRLYVQRRLLIKLNNLNKDLGFV</sequence>
<dbReference type="PANTHER" id="PTHR46927:SF3">
    <property type="entry name" value="THAP-TYPE DOMAIN-CONTAINING PROTEIN"/>
    <property type="match status" value="1"/>
</dbReference>
<feature type="compositionally biased region" description="Basic and acidic residues" evidence="5">
    <location>
        <begin position="167"/>
        <end position="177"/>
    </location>
</feature>
<evidence type="ECO:0000256" key="1">
    <source>
        <dbReference type="ARBA" id="ARBA00022723"/>
    </source>
</evidence>
<dbReference type="GO" id="GO:0003677">
    <property type="term" value="F:DNA binding"/>
    <property type="evidence" value="ECO:0007669"/>
    <property type="project" value="UniProtKB-UniRule"/>
</dbReference>
<evidence type="ECO:0000313" key="6">
    <source>
        <dbReference type="EnsemblMetazoa" id="AAEL023144-PA"/>
    </source>
</evidence>
<keyword evidence="4" id="KW-0238">DNA-binding</keyword>
<keyword evidence="7" id="KW-1185">Reference proteome</keyword>
<organism evidence="6 7">
    <name type="scientific">Aedes aegypti</name>
    <name type="common">Yellowfever mosquito</name>
    <name type="synonym">Culex aegypti</name>
    <dbReference type="NCBI Taxonomy" id="7159"/>
    <lineage>
        <taxon>Eukaryota</taxon>
        <taxon>Metazoa</taxon>
        <taxon>Ecdysozoa</taxon>
        <taxon>Arthropoda</taxon>
        <taxon>Hexapoda</taxon>
        <taxon>Insecta</taxon>
        <taxon>Pterygota</taxon>
        <taxon>Neoptera</taxon>
        <taxon>Endopterygota</taxon>
        <taxon>Diptera</taxon>
        <taxon>Nematocera</taxon>
        <taxon>Culicoidea</taxon>
        <taxon>Culicidae</taxon>
        <taxon>Culicinae</taxon>
        <taxon>Aedini</taxon>
        <taxon>Aedes</taxon>
        <taxon>Stegomyia</taxon>
    </lineage>
</organism>
<dbReference type="SMART" id="SM00692">
    <property type="entry name" value="DM3"/>
    <property type="match status" value="1"/>
</dbReference>
<dbReference type="EnsemblMetazoa" id="AAEL023144-RA">
    <property type="protein sequence ID" value="AAEL023144-PA"/>
    <property type="gene ID" value="AAEL023144"/>
</dbReference>
<dbReference type="SMART" id="SM00980">
    <property type="entry name" value="THAP"/>
    <property type="match status" value="1"/>
</dbReference>
<keyword evidence="3" id="KW-0862">Zinc</keyword>
<proteinExistence type="predicted"/>
<dbReference type="Proteomes" id="UP000008820">
    <property type="component" value="Chromosome 3"/>
</dbReference>
<gene>
    <name evidence="6" type="primary">110677657</name>
</gene>
<protein>
    <submittedName>
        <fullName evidence="6">Uncharacterized protein</fullName>
    </submittedName>
</protein>